<dbReference type="InterPro" id="IPR056609">
    <property type="entry name" value="Elapor1-like_3rd"/>
</dbReference>
<accession>A0ABD0KI69</accession>
<keyword evidence="7" id="KW-0472">Membrane</keyword>
<dbReference type="InterPro" id="IPR056608">
    <property type="entry name" value="Elapor1/2_GBD"/>
</dbReference>
<dbReference type="EMBL" id="JACVVK020000174">
    <property type="protein sequence ID" value="KAK7486715.1"/>
    <property type="molecule type" value="Genomic_DNA"/>
</dbReference>
<dbReference type="Pfam" id="PF23091">
    <property type="entry name" value="TNFR_ELAPOR1_6th"/>
    <property type="match status" value="1"/>
</dbReference>
<keyword evidence="4" id="KW-0732">Signal</keyword>
<dbReference type="Gene3D" id="2.70.130.10">
    <property type="entry name" value="Mannose-6-phosphate receptor binding domain"/>
    <property type="match status" value="1"/>
</dbReference>
<comment type="similarity">
    <text evidence="2">Belongs to the ELAPOR family.</text>
</comment>
<evidence type="ECO:0000256" key="4">
    <source>
        <dbReference type="ARBA" id="ARBA00022729"/>
    </source>
</evidence>
<dbReference type="InterPro" id="IPR056610">
    <property type="entry name" value="Elapor1/2_TNFR-like"/>
</dbReference>
<evidence type="ECO:0000256" key="6">
    <source>
        <dbReference type="ARBA" id="ARBA00023180"/>
    </source>
</evidence>
<keyword evidence="6" id="KW-0325">Glycoprotein</keyword>
<dbReference type="PANTHER" id="PTHR22727:SF15">
    <property type="entry name" value="MRH DOMAIN-CONTAINING PROTEIN"/>
    <property type="match status" value="1"/>
</dbReference>
<dbReference type="Proteomes" id="UP001519460">
    <property type="component" value="Unassembled WGS sequence"/>
</dbReference>
<dbReference type="InterPro" id="IPR009030">
    <property type="entry name" value="Growth_fac_rcpt_cys_sf"/>
</dbReference>
<keyword evidence="5" id="KW-1015">Disulfide bond</keyword>
<dbReference type="InterPro" id="IPR039181">
    <property type="entry name" value="Elapor1/2"/>
</dbReference>
<name>A0ABD0KI69_9CAEN</name>
<feature type="non-terminal residue" evidence="9">
    <location>
        <position position="855"/>
    </location>
</feature>
<evidence type="ECO:0000256" key="3">
    <source>
        <dbReference type="ARBA" id="ARBA00022475"/>
    </source>
</evidence>
<comment type="subcellular location">
    <subcellularLocation>
        <location evidence="1">Cell membrane</location>
        <topology evidence="1">Single-pass type I membrane protein</topology>
    </subcellularLocation>
</comment>
<sequence>SMWKTRGGYIYTTPAPCTTTLTHSTKLVKAGRVTFEYQNPDPETIFHFIVQNDQCQASEAENGAWVEATEEGTWGTVSLPLKSGMNVLQWRVIGALSDISGSNSQVMIRKIEVTGVAYTSECTKCRAGTYSNGGTAFCEPCEANKHSDRGAKECVSCKENEYSEPGSGSCTVRPPCTQYDYYEFQTPCDSHRKTQKIYKWIQPRICDVNAPESVSLPPSSPLADCPPCNPGMYPVNVSHCEFCPDGHFSDGALECKECPVSTSPEYGLDYRWWTVMPPNVSSHCIDIGMTACSEDAGWKPVGDHIRTSFGPKDRNQFLVMTLHISGFQGEASASVGKAAVFGQIRFTFEMNCSEDCEMVFLSDGSGRNSVVQSWVGNVKRQEYKYDFRTNVPQTVSWAFQPVSYDVEDEMADQEGSDGAKGKKGKVGTVGMDSVAKIYAIKVTNTLGGGATRCQSCPKGTTEKGCVPCPDGQYVNPKTLQCYDCPEGTVLPSSNSWGEDSCKTCGEGLKAVKRRVCKSDCKFTDKAGRNYDFTALDGVHFVQGGRLFTSSGTMYYHGFNLTLCNAGDGEMPVCLNNVTTESQVLNMPSKVSAMVCRSTLIPQSDAKKPLVSTQPVNLATELTKIVSNVSLTEMYTTGGFDPEGSEMDVHFYYKSDTPTMACPEGRTTIISLRCDPDEKANNSIQLPPKCSDGTCDGCTFHFLWRTQHACPRCALEDYDVIRGECVGGEQLIHYYPPTYCLPLDDKEMKPMKQKCQVLPFAMMVAIPVALGVGLLLILLLIYCWSRNKKLEYKYSKLVESAGGRDGELPGVESCGMEEGEEDDAVHFADSAGPRLLQKIRLKISGVKNKFTMERLS</sequence>
<feature type="domain" description="MRH" evidence="8">
    <location>
        <begin position="518"/>
        <end position="711"/>
    </location>
</feature>
<evidence type="ECO:0000256" key="5">
    <source>
        <dbReference type="ARBA" id="ARBA00023157"/>
    </source>
</evidence>
<dbReference type="SUPFAM" id="SSF50911">
    <property type="entry name" value="Mannose 6-phosphate receptor domain"/>
    <property type="match status" value="1"/>
</dbReference>
<dbReference type="Pfam" id="PF23032">
    <property type="entry name" value="GBD_ELAPOR1-like_3rd"/>
    <property type="match status" value="1"/>
</dbReference>
<dbReference type="Pfam" id="PF23031">
    <property type="entry name" value="GBD_ELAPOR1"/>
    <property type="match status" value="1"/>
</dbReference>
<protein>
    <recommendedName>
        <fullName evidence="8">MRH domain-containing protein</fullName>
    </recommendedName>
</protein>
<evidence type="ECO:0000313" key="9">
    <source>
        <dbReference type="EMBL" id="KAK7486715.1"/>
    </source>
</evidence>
<dbReference type="SUPFAM" id="SSF57184">
    <property type="entry name" value="Growth factor receptor domain"/>
    <property type="match status" value="2"/>
</dbReference>
<feature type="transmembrane region" description="Helical" evidence="7">
    <location>
        <begin position="756"/>
        <end position="783"/>
    </location>
</feature>
<keyword evidence="7" id="KW-1133">Transmembrane helix</keyword>
<gene>
    <name evidence="9" type="ORF">BaRGS_00021999</name>
</gene>
<keyword evidence="7" id="KW-0812">Transmembrane</keyword>
<dbReference type="InterPro" id="IPR056607">
    <property type="entry name" value="Elapor1/2_MRH"/>
</dbReference>
<reference evidence="9 10" key="1">
    <citation type="journal article" date="2023" name="Sci. Data">
        <title>Genome assembly of the Korean intertidal mud-creeper Batillaria attramentaria.</title>
        <authorList>
            <person name="Patra A.K."/>
            <person name="Ho P.T."/>
            <person name="Jun S."/>
            <person name="Lee S.J."/>
            <person name="Kim Y."/>
            <person name="Won Y.J."/>
        </authorList>
    </citation>
    <scope>NUCLEOTIDE SEQUENCE [LARGE SCALE GENOMIC DNA]</scope>
    <source>
        <strain evidence="9">Wonlab-2016</strain>
    </source>
</reference>
<comment type="caution">
    <text evidence="9">The sequence shown here is derived from an EMBL/GenBank/DDBJ whole genome shotgun (WGS) entry which is preliminary data.</text>
</comment>
<organism evidence="9 10">
    <name type="scientific">Batillaria attramentaria</name>
    <dbReference type="NCBI Taxonomy" id="370345"/>
    <lineage>
        <taxon>Eukaryota</taxon>
        <taxon>Metazoa</taxon>
        <taxon>Spiralia</taxon>
        <taxon>Lophotrochozoa</taxon>
        <taxon>Mollusca</taxon>
        <taxon>Gastropoda</taxon>
        <taxon>Caenogastropoda</taxon>
        <taxon>Sorbeoconcha</taxon>
        <taxon>Cerithioidea</taxon>
        <taxon>Batillariidae</taxon>
        <taxon>Batillaria</taxon>
    </lineage>
</organism>
<dbReference type="SMART" id="SM01411">
    <property type="entry name" value="Ephrin_rec_like"/>
    <property type="match status" value="3"/>
</dbReference>
<dbReference type="InterPro" id="IPR009011">
    <property type="entry name" value="Man6P_isomerase_rcpt-bd_dom_sf"/>
</dbReference>
<feature type="non-terminal residue" evidence="9">
    <location>
        <position position="1"/>
    </location>
</feature>
<keyword evidence="3" id="KW-1003">Cell membrane</keyword>
<evidence type="ECO:0000259" key="8">
    <source>
        <dbReference type="PROSITE" id="PS51914"/>
    </source>
</evidence>
<evidence type="ECO:0000256" key="1">
    <source>
        <dbReference type="ARBA" id="ARBA00004251"/>
    </source>
</evidence>
<evidence type="ECO:0000256" key="7">
    <source>
        <dbReference type="SAM" id="Phobius"/>
    </source>
</evidence>
<dbReference type="InterPro" id="IPR044865">
    <property type="entry name" value="MRH_dom"/>
</dbReference>
<dbReference type="GO" id="GO:0005886">
    <property type="term" value="C:plasma membrane"/>
    <property type="evidence" value="ECO:0007669"/>
    <property type="project" value="UniProtKB-SubCell"/>
</dbReference>
<proteinExistence type="inferred from homology"/>
<dbReference type="Pfam" id="PF23087">
    <property type="entry name" value="MRH_ELAPOR1_9th"/>
    <property type="match status" value="1"/>
</dbReference>
<evidence type="ECO:0000256" key="2">
    <source>
        <dbReference type="ARBA" id="ARBA00007627"/>
    </source>
</evidence>
<dbReference type="PROSITE" id="PS51914">
    <property type="entry name" value="MRH"/>
    <property type="match status" value="1"/>
</dbReference>
<dbReference type="PANTHER" id="PTHR22727">
    <property type="entry name" value="PROTEIN CBG13728"/>
    <property type="match status" value="1"/>
</dbReference>
<evidence type="ECO:0000313" key="10">
    <source>
        <dbReference type="Proteomes" id="UP001519460"/>
    </source>
</evidence>
<dbReference type="AlphaFoldDB" id="A0ABD0KI69"/>
<keyword evidence="10" id="KW-1185">Reference proteome</keyword>